<comment type="caution">
    <text evidence="2">The sequence shown here is derived from an EMBL/GenBank/DDBJ whole genome shotgun (WGS) entry which is preliminary data.</text>
</comment>
<reference evidence="2 3" key="1">
    <citation type="submission" date="2021-08" db="EMBL/GenBank/DDBJ databases">
        <authorList>
            <person name="Peeters C."/>
        </authorList>
    </citation>
    <scope>NUCLEOTIDE SEQUENCE [LARGE SCALE GENOMIC DNA]</scope>
    <source>
        <strain evidence="2 3">LMG 23992</strain>
    </source>
</reference>
<proteinExistence type="predicted"/>
<gene>
    <name evidence="2" type="ORF">LMG23992_04067</name>
</gene>
<name>A0ABN7Z5U1_9BURK</name>
<evidence type="ECO:0000313" key="3">
    <source>
        <dbReference type="Proteomes" id="UP000727654"/>
    </source>
</evidence>
<keyword evidence="3" id="KW-1185">Reference proteome</keyword>
<sequence length="102" mass="10461">MQAELAAALRRAERGEAEAALARQLLATLRVAPRERDGGGGGGRRRKGGSSAATAPEEQGDGQGEAQQDELGEEQGDEPGAALPNDQDEGNDSSDGSDDSKD</sequence>
<feature type="compositionally biased region" description="Acidic residues" evidence="1">
    <location>
        <begin position="86"/>
        <end position="102"/>
    </location>
</feature>
<feature type="compositionally biased region" description="Acidic residues" evidence="1">
    <location>
        <begin position="67"/>
        <end position="77"/>
    </location>
</feature>
<dbReference type="Proteomes" id="UP000727654">
    <property type="component" value="Unassembled WGS sequence"/>
</dbReference>
<organism evidence="2 3">
    <name type="scientific">Cupriavidus laharis</name>
    <dbReference type="NCBI Taxonomy" id="151654"/>
    <lineage>
        <taxon>Bacteria</taxon>
        <taxon>Pseudomonadati</taxon>
        <taxon>Pseudomonadota</taxon>
        <taxon>Betaproteobacteria</taxon>
        <taxon>Burkholderiales</taxon>
        <taxon>Burkholderiaceae</taxon>
        <taxon>Cupriavidus</taxon>
    </lineage>
</organism>
<evidence type="ECO:0000313" key="2">
    <source>
        <dbReference type="EMBL" id="CAG9179756.1"/>
    </source>
</evidence>
<protein>
    <submittedName>
        <fullName evidence="2">Uncharacterized protein</fullName>
    </submittedName>
</protein>
<dbReference type="RefSeq" id="WP_396022701.1">
    <property type="nucleotide sequence ID" value="NZ_CAJZAI010000011.1"/>
</dbReference>
<accession>A0ABN7Z5U1</accession>
<dbReference type="EMBL" id="CAJZAI010000011">
    <property type="protein sequence ID" value="CAG9179756.1"/>
    <property type="molecule type" value="Genomic_DNA"/>
</dbReference>
<evidence type="ECO:0000256" key="1">
    <source>
        <dbReference type="SAM" id="MobiDB-lite"/>
    </source>
</evidence>
<feature type="region of interest" description="Disordered" evidence="1">
    <location>
        <begin position="29"/>
        <end position="102"/>
    </location>
</feature>